<dbReference type="PANTHER" id="PTHR31286:SF180">
    <property type="entry name" value="OS10G0362600 PROTEIN"/>
    <property type="match status" value="1"/>
</dbReference>
<sequence length="349" mass="38544">MVWSKGAWFFHGKPFLFQKWTKNFHPTRENFTTVPIWVRVHNLPLVCWNSEGISKIASKIGIPIAVDALTAAKTRLTYARICIQVSTTSLFPDLVSVSIEGEILKLQIQYEWKPSPCDTCSSLAHTSSQCPSTQSSEQKAQFQNRGRSTSRKPQSKSQIRSSSRSQRYVPVFKPVNKNLNISTSNQIASTSVLSMVPPQVDIPTTIPPKAPPVTSSIAKVTVEQPAHTSIVREEIPSSNIPQDNDVVQEDAVNLQIPNLNSPNDEGLGDTDILANPPQFPPKIQITNKFSTLLSSEEHDTSGNDNDSTSFTESKSYAKDFKDYKKISPTTKGTRGKGSKKPATSSSKRK</sequence>
<dbReference type="EMBL" id="KZ502537">
    <property type="protein sequence ID" value="PKU76950.1"/>
    <property type="molecule type" value="Genomic_DNA"/>
</dbReference>
<evidence type="ECO:0000313" key="3">
    <source>
        <dbReference type="Proteomes" id="UP000233837"/>
    </source>
</evidence>
<dbReference type="STRING" id="906689.A0A2I0WMR1"/>
<protein>
    <submittedName>
        <fullName evidence="2">Uncharacterized protein</fullName>
    </submittedName>
</protein>
<reference evidence="2 3" key="2">
    <citation type="journal article" date="2017" name="Nature">
        <title>The Apostasia genome and the evolution of orchids.</title>
        <authorList>
            <person name="Zhang G.Q."/>
            <person name="Liu K.W."/>
            <person name="Li Z."/>
            <person name="Lohaus R."/>
            <person name="Hsiao Y.Y."/>
            <person name="Niu S.C."/>
            <person name="Wang J.Y."/>
            <person name="Lin Y.C."/>
            <person name="Xu Q."/>
            <person name="Chen L.J."/>
            <person name="Yoshida K."/>
            <person name="Fujiwara S."/>
            <person name="Wang Z.W."/>
            <person name="Zhang Y.Q."/>
            <person name="Mitsuda N."/>
            <person name="Wang M."/>
            <person name="Liu G.H."/>
            <person name="Pecoraro L."/>
            <person name="Huang H.X."/>
            <person name="Xiao X.J."/>
            <person name="Lin M."/>
            <person name="Wu X.Y."/>
            <person name="Wu W.L."/>
            <person name="Chen Y.Y."/>
            <person name="Chang S.B."/>
            <person name="Sakamoto S."/>
            <person name="Ohme-Takagi M."/>
            <person name="Yagi M."/>
            <person name="Zeng S.J."/>
            <person name="Shen C.Y."/>
            <person name="Yeh C.M."/>
            <person name="Luo Y.B."/>
            <person name="Tsai W.C."/>
            <person name="Van de Peer Y."/>
            <person name="Liu Z.J."/>
        </authorList>
    </citation>
    <scope>NUCLEOTIDE SEQUENCE [LARGE SCALE GENOMIC DNA]</scope>
    <source>
        <tissue evidence="2">The whole plant</tissue>
    </source>
</reference>
<proteinExistence type="predicted"/>
<evidence type="ECO:0000313" key="2">
    <source>
        <dbReference type="EMBL" id="PKU76950.1"/>
    </source>
</evidence>
<feature type="compositionally biased region" description="Polar residues" evidence="1">
    <location>
        <begin position="128"/>
        <end position="147"/>
    </location>
</feature>
<feature type="compositionally biased region" description="Basic and acidic residues" evidence="1">
    <location>
        <begin position="315"/>
        <end position="325"/>
    </location>
</feature>
<dbReference type="PANTHER" id="PTHR31286">
    <property type="entry name" value="GLYCINE-RICH CELL WALL STRUCTURAL PROTEIN 1.8-LIKE"/>
    <property type="match status" value="1"/>
</dbReference>
<name>A0A2I0WMR1_9ASPA</name>
<feature type="region of interest" description="Disordered" evidence="1">
    <location>
        <begin position="294"/>
        <end position="349"/>
    </location>
</feature>
<dbReference type="AlphaFoldDB" id="A0A2I0WMR1"/>
<accession>A0A2I0WMR1</accession>
<keyword evidence="3" id="KW-1185">Reference proteome</keyword>
<feature type="region of interest" description="Disordered" evidence="1">
    <location>
        <begin position="128"/>
        <end position="167"/>
    </location>
</feature>
<dbReference type="Proteomes" id="UP000233837">
    <property type="component" value="Unassembled WGS sequence"/>
</dbReference>
<dbReference type="InterPro" id="IPR040256">
    <property type="entry name" value="At4g02000-like"/>
</dbReference>
<feature type="compositionally biased region" description="Polar residues" evidence="1">
    <location>
        <begin position="302"/>
        <end position="314"/>
    </location>
</feature>
<feature type="compositionally biased region" description="Low complexity" evidence="1">
    <location>
        <begin position="155"/>
        <end position="167"/>
    </location>
</feature>
<gene>
    <name evidence="2" type="ORF">MA16_Dca001556</name>
</gene>
<organism evidence="2 3">
    <name type="scientific">Dendrobium catenatum</name>
    <dbReference type="NCBI Taxonomy" id="906689"/>
    <lineage>
        <taxon>Eukaryota</taxon>
        <taxon>Viridiplantae</taxon>
        <taxon>Streptophyta</taxon>
        <taxon>Embryophyta</taxon>
        <taxon>Tracheophyta</taxon>
        <taxon>Spermatophyta</taxon>
        <taxon>Magnoliopsida</taxon>
        <taxon>Liliopsida</taxon>
        <taxon>Asparagales</taxon>
        <taxon>Orchidaceae</taxon>
        <taxon>Epidendroideae</taxon>
        <taxon>Malaxideae</taxon>
        <taxon>Dendrobiinae</taxon>
        <taxon>Dendrobium</taxon>
    </lineage>
</organism>
<evidence type="ECO:0000256" key="1">
    <source>
        <dbReference type="SAM" id="MobiDB-lite"/>
    </source>
</evidence>
<reference evidence="2 3" key="1">
    <citation type="journal article" date="2016" name="Sci. Rep.">
        <title>The Dendrobium catenatum Lindl. genome sequence provides insights into polysaccharide synthase, floral development and adaptive evolution.</title>
        <authorList>
            <person name="Zhang G.Q."/>
            <person name="Xu Q."/>
            <person name="Bian C."/>
            <person name="Tsai W.C."/>
            <person name="Yeh C.M."/>
            <person name="Liu K.W."/>
            <person name="Yoshida K."/>
            <person name="Zhang L.S."/>
            <person name="Chang S.B."/>
            <person name="Chen F."/>
            <person name="Shi Y."/>
            <person name="Su Y.Y."/>
            <person name="Zhang Y.Q."/>
            <person name="Chen L.J."/>
            <person name="Yin Y."/>
            <person name="Lin M."/>
            <person name="Huang H."/>
            <person name="Deng H."/>
            <person name="Wang Z.W."/>
            <person name="Zhu S.L."/>
            <person name="Zhao X."/>
            <person name="Deng C."/>
            <person name="Niu S.C."/>
            <person name="Huang J."/>
            <person name="Wang M."/>
            <person name="Liu G.H."/>
            <person name="Yang H.J."/>
            <person name="Xiao X.J."/>
            <person name="Hsiao Y.Y."/>
            <person name="Wu W.L."/>
            <person name="Chen Y.Y."/>
            <person name="Mitsuda N."/>
            <person name="Ohme-Takagi M."/>
            <person name="Luo Y.B."/>
            <person name="Van de Peer Y."/>
            <person name="Liu Z.J."/>
        </authorList>
    </citation>
    <scope>NUCLEOTIDE SEQUENCE [LARGE SCALE GENOMIC DNA]</scope>
    <source>
        <tissue evidence="2">The whole plant</tissue>
    </source>
</reference>